<accession>A0A1Y3AQJ6</accession>
<reference evidence="2 3" key="1">
    <citation type="submission" date="2017-03" db="EMBL/GenBank/DDBJ databases">
        <title>Genome Survey of Euroglyphus maynei.</title>
        <authorList>
            <person name="Arlian L.G."/>
            <person name="Morgan M.S."/>
            <person name="Rider S.D."/>
        </authorList>
    </citation>
    <scope>NUCLEOTIDE SEQUENCE [LARGE SCALE GENOMIC DNA]</scope>
    <source>
        <strain evidence="2">Arlian Lab</strain>
        <tissue evidence="2">Whole body</tissue>
    </source>
</reference>
<dbReference type="OrthoDB" id="6499973at2759"/>
<evidence type="ECO:0000313" key="2">
    <source>
        <dbReference type="EMBL" id="OTF70094.1"/>
    </source>
</evidence>
<name>A0A1Y3AQJ6_EURMA</name>
<dbReference type="Pfam" id="PF07690">
    <property type="entry name" value="MFS_1"/>
    <property type="match status" value="1"/>
</dbReference>
<dbReference type="GO" id="GO:0008028">
    <property type="term" value="F:monocarboxylic acid transmembrane transporter activity"/>
    <property type="evidence" value="ECO:0007669"/>
    <property type="project" value="TreeGrafter"/>
</dbReference>
<feature type="transmembrane region" description="Helical" evidence="1">
    <location>
        <begin position="68"/>
        <end position="98"/>
    </location>
</feature>
<dbReference type="Proteomes" id="UP000194236">
    <property type="component" value="Unassembled WGS sequence"/>
</dbReference>
<feature type="transmembrane region" description="Helical" evidence="1">
    <location>
        <begin position="161"/>
        <end position="184"/>
    </location>
</feature>
<dbReference type="PANTHER" id="PTHR11360">
    <property type="entry name" value="MONOCARBOXYLATE TRANSPORTER"/>
    <property type="match status" value="1"/>
</dbReference>
<comment type="caution">
    <text evidence="2">The sequence shown here is derived from an EMBL/GenBank/DDBJ whole genome shotgun (WGS) entry which is preliminary data.</text>
</comment>
<feature type="transmembrane region" description="Helical" evidence="1">
    <location>
        <begin position="190"/>
        <end position="213"/>
    </location>
</feature>
<keyword evidence="1" id="KW-0812">Transmembrane</keyword>
<evidence type="ECO:0000313" key="3">
    <source>
        <dbReference type="Proteomes" id="UP000194236"/>
    </source>
</evidence>
<keyword evidence="1" id="KW-1133">Transmembrane helix</keyword>
<dbReference type="SUPFAM" id="SSF103473">
    <property type="entry name" value="MFS general substrate transporter"/>
    <property type="match status" value="1"/>
</dbReference>
<dbReference type="PANTHER" id="PTHR11360:SF286">
    <property type="entry name" value="GH22266P"/>
    <property type="match status" value="1"/>
</dbReference>
<dbReference type="Gene3D" id="1.20.1250.20">
    <property type="entry name" value="MFS general substrate transporter like domains"/>
    <property type="match status" value="1"/>
</dbReference>
<dbReference type="AlphaFoldDB" id="A0A1Y3AQJ6"/>
<sequence>MIGDSKISLQHTSVQQLSAIPEDRELVDVGGDQQQQQQDGTFTPQMIVEDEFDEPHVLIQDPAPDGGYGWVIVMASFFCNLIVDGIAYTFGLFFEIFVAHFGVSKSQVALCGSILNGFYLSVGKFSKFTIRHNYCQSLINDYYHLIGPLVSSLANRFGCRIVTIMGAIIAFIAFSLSTIAPNIVTLYITYGFLGGVGMGMIFLPAIVSVGYYFTTKRAFATGIAVCGSGVGTFLFAPFCQYLLGVTTWQNTLLILAFMILLCAGFGGLMRPLNVHAKTVLGEGDLDNQQILDNSEMRKPLLQRIAEEKRRRLLAHSNSQFLLMMQHGSLDLNDLTFTELKNRLNTMNMEPG</sequence>
<keyword evidence="1" id="KW-0472">Membrane</keyword>
<dbReference type="InterPro" id="IPR036259">
    <property type="entry name" value="MFS_trans_sf"/>
</dbReference>
<protein>
    <submittedName>
        <fullName evidence="2">Monocarboxylate transporter-like protein</fullName>
    </submittedName>
</protein>
<organism evidence="2 3">
    <name type="scientific">Euroglyphus maynei</name>
    <name type="common">Mayne's house dust mite</name>
    <dbReference type="NCBI Taxonomy" id="6958"/>
    <lineage>
        <taxon>Eukaryota</taxon>
        <taxon>Metazoa</taxon>
        <taxon>Ecdysozoa</taxon>
        <taxon>Arthropoda</taxon>
        <taxon>Chelicerata</taxon>
        <taxon>Arachnida</taxon>
        <taxon>Acari</taxon>
        <taxon>Acariformes</taxon>
        <taxon>Sarcoptiformes</taxon>
        <taxon>Astigmata</taxon>
        <taxon>Psoroptidia</taxon>
        <taxon>Analgoidea</taxon>
        <taxon>Pyroglyphidae</taxon>
        <taxon>Pyroglyphinae</taxon>
        <taxon>Euroglyphus</taxon>
    </lineage>
</organism>
<gene>
    <name evidence="2" type="ORF">BLA29_004555</name>
</gene>
<feature type="transmembrane region" description="Helical" evidence="1">
    <location>
        <begin position="249"/>
        <end position="268"/>
    </location>
</feature>
<feature type="transmembrane region" description="Helical" evidence="1">
    <location>
        <begin position="220"/>
        <end position="243"/>
    </location>
</feature>
<feature type="non-terminal residue" evidence="2">
    <location>
        <position position="351"/>
    </location>
</feature>
<dbReference type="EMBL" id="MUJZ01067329">
    <property type="protein sequence ID" value="OTF70094.1"/>
    <property type="molecule type" value="Genomic_DNA"/>
</dbReference>
<evidence type="ECO:0000256" key="1">
    <source>
        <dbReference type="SAM" id="Phobius"/>
    </source>
</evidence>
<proteinExistence type="predicted"/>
<dbReference type="InterPro" id="IPR050327">
    <property type="entry name" value="Proton-linked_MCT"/>
</dbReference>
<keyword evidence="3" id="KW-1185">Reference proteome</keyword>
<dbReference type="InterPro" id="IPR011701">
    <property type="entry name" value="MFS"/>
</dbReference>